<dbReference type="OrthoDB" id="2351940at2759"/>
<dbReference type="AlphaFoldDB" id="A0A9P4J5W2"/>
<proteinExistence type="predicted"/>
<feature type="region of interest" description="Disordered" evidence="1">
    <location>
        <begin position="40"/>
        <end position="108"/>
    </location>
</feature>
<keyword evidence="3" id="KW-1185">Reference proteome</keyword>
<feature type="compositionally biased region" description="Acidic residues" evidence="1">
    <location>
        <begin position="235"/>
        <end position="247"/>
    </location>
</feature>
<evidence type="ECO:0000256" key="1">
    <source>
        <dbReference type="SAM" id="MobiDB-lite"/>
    </source>
</evidence>
<evidence type="ECO:0000313" key="2">
    <source>
        <dbReference type="EMBL" id="KAF2152988.1"/>
    </source>
</evidence>
<reference evidence="2" key="1">
    <citation type="journal article" date="2020" name="Stud. Mycol.">
        <title>101 Dothideomycetes genomes: a test case for predicting lifestyles and emergence of pathogens.</title>
        <authorList>
            <person name="Haridas S."/>
            <person name="Albert R."/>
            <person name="Binder M."/>
            <person name="Bloem J."/>
            <person name="Labutti K."/>
            <person name="Salamov A."/>
            <person name="Andreopoulos B."/>
            <person name="Baker S."/>
            <person name="Barry K."/>
            <person name="Bills G."/>
            <person name="Bluhm B."/>
            <person name="Cannon C."/>
            <person name="Castanera R."/>
            <person name="Culley D."/>
            <person name="Daum C."/>
            <person name="Ezra D."/>
            <person name="Gonzalez J."/>
            <person name="Henrissat B."/>
            <person name="Kuo A."/>
            <person name="Liang C."/>
            <person name="Lipzen A."/>
            <person name="Lutzoni F."/>
            <person name="Magnuson J."/>
            <person name="Mondo S."/>
            <person name="Nolan M."/>
            <person name="Ohm R."/>
            <person name="Pangilinan J."/>
            <person name="Park H.-J."/>
            <person name="Ramirez L."/>
            <person name="Alfaro M."/>
            <person name="Sun H."/>
            <person name="Tritt A."/>
            <person name="Yoshinaga Y."/>
            <person name="Zwiers L.-H."/>
            <person name="Turgeon B."/>
            <person name="Goodwin S."/>
            <person name="Spatafora J."/>
            <person name="Crous P."/>
            <person name="Grigoriev I."/>
        </authorList>
    </citation>
    <scope>NUCLEOTIDE SEQUENCE</scope>
    <source>
        <strain evidence="2">CBS 260.36</strain>
    </source>
</reference>
<evidence type="ECO:0000313" key="3">
    <source>
        <dbReference type="Proteomes" id="UP000799439"/>
    </source>
</evidence>
<feature type="region of interest" description="Disordered" evidence="1">
    <location>
        <begin position="1"/>
        <end position="28"/>
    </location>
</feature>
<organism evidence="2 3">
    <name type="scientific">Myriangium duriaei CBS 260.36</name>
    <dbReference type="NCBI Taxonomy" id="1168546"/>
    <lineage>
        <taxon>Eukaryota</taxon>
        <taxon>Fungi</taxon>
        <taxon>Dikarya</taxon>
        <taxon>Ascomycota</taxon>
        <taxon>Pezizomycotina</taxon>
        <taxon>Dothideomycetes</taxon>
        <taxon>Dothideomycetidae</taxon>
        <taxon>Myriangiales</taxon>
        <taxon>Myriangiaceae</taxon>
        <taxon>Myriangium</taxon>
    </lineage>
</organism>
<feature type="region of interest" description="Disordered" evidence="1">
    <location>
        <begin position="263"/>
        <end position="292"/>
    </location>
</feature>
<protein>
    <submittedName>
        <fullName evidence="2">Uncharacterized protein</fullName>
    </submittedName>
</protein>
<accession>A0A9P4J5W2</accession>
<gene>
    <name evidence="2" type="ORF">K461DRAFT_132402</name>
</gene>
<dbReference type="Proteomes" id="UP000799439">
    <property type="component" value="Unassembled WGS sequence"/>
</dbReference>
<feature type="compositionally biased region" description="Basic and acidic residues" evidence="1">
    <location>
        <begin position="40"/>
        <end position="58"/>
    </location>
</feature>
<feature type="region of interest" description="Disordered" evidence="1">
    <location>
        <begin position="225"/>
        <end position="247"/>
    </location>
</feature>
<comment type="caution">
    <text evidence="2">The sequence shown here is derived from an EMBL/GenBank/DDBJ whole genome shotgun (WGS) entry which is preliminary data.</text>
</comment>
<feature type="region of interest" description="Disordered" evidence="1">
    <location>
        <begin position="393"/>
        <end position="418"/>
    </location>
</feature>
<sequence>MGDRRPLSSFTLGDFDHPPATITLGEHSMTRLDRLGRLLERQREDSRTQADAARHERWSNLPGARRRRTFRTAGTHSPTYEGRGWSRSEDSPDDDDDRPRQAKRRKLDVTSSVYERSYKYGHYGQVEPGKLKLELGDCNGGVHSRAQRSPNFYGPENILKHDKSVYSSKESHCNIVLQHHDYTAFTLEKLIIIAPGDGFTAPVRAGTICVAMTWNDLMPLYLDTSSDTEQQSNSDEGEEDDDDEEEQLDLFESLHDPEILAAASSQDPNSWPPSFHPPTTYENIPQPLPAANSVSNRDARIWPTDSFWPPLEPTTRMRLSRLNAQQPEQTEEVVLESGFRVTMDYEHEVGWPEDPTSEVVLSDRARRQDVRRRDETVDSLDSGPWDTRFSSTWSRLRRGPRQSSGQTRSCGVQTGDASKQVSKDVTQVRFQIKEGKNKVAIKFDPPVSGTFLLLKLQSYAKARNVDIQTVIACGYAGPRLGKFWIF</sequence>
<name>A0A9P4J5W2_9PEZI</name>
<feature type="compositionally biased region" description="Polar residues" evidence="1">
    <location>
        <begin position="401"/>
        <end position="418"/>
    </location>
</feature>
<dbReference type="EMBL" id="ML996085">
    <property type="protein sequence ID" value="KAF2152988.1"/>
    <property type="molecule type" value="Genomic_DNA"/>
</dbReference>